<evidence type="ECO:0000256" key="1">
    <source>
        <dbReference type="SAM" id="MobiDB-lite"/>
    </source>
</evidence>
<dbReference type="Pfam" id="PF05731">
    <property type="entry name" value="TROVE"/>
    <property type="match status" value="1"/>
</dbReference>
<accession>A0A7G2C7L3</accession>
<keyword evidence="4" id="KW-1185">Reference proteome</keyword>
<dbReference type="SUPFAM" id="SSF140864">
    <property type="entry name" value="TROVE domain-like"/>
    <property type="match status" value="2"/>
</dbReference>
<gene>
    <name evidence="3" type="ORF">ADEAN_000326800</name>
</gene>
<evidence type="ECO:0000313" key="4">
    <source>
        <dbReference type="Proteomes" id="UP000515908"/>
    </source>
</evidence>
<dbReference type="EMBL" id="LR877149">
    <property type="protein sequence ID" value="CAD2215810.1"/>
    <property type="molecule type" value="Genomic_DNA"/>
</dbReference>
<reference evidence="3 4" key="1">
    <citation type="submission" date="2020-08" db="EMBL/GenBank/DDBJ databases">
        <authorList>
            <person name="Newling K."/>
            <person name="Davey J."/>
            <person name="Forrester S."/>
        </authorList>
    </citation>
    <scope>NUCLEOTIDE SEQUENCE [LARGE SCALE GENOMIC DNA]</scope>
    <source>
        <strain evidence="4">Crithidia deanei Carvalho (ATCC PRA-265)</strain>
    </source>
</reference>
<evidence type="ECO:0000313" key="3">
    <source>
        <dbReference type="EMBL" id="CAD2215810.1"/>
    </source>
</evidence>
<dbReference type="GO" id="GO:0005697">
    <property type="term" value="C:telomerase holoenzyme complex"/>
    <property type="evidence" value="ECO:0007669"/>
    <property type="project" value="TreeGrafter"/>
</dbReference>
<dbReference type="PROSITE" id="PS50988">
    <property type="entry name" value="TROVE"/>
    <property type="match status" value="1"/>
</dbReference>
<dbReference type="InterPro" id="IPR008858">
    <property type="entry name" value="TROVE_dom"/>
</dbReference>
<proteinExistence type="predicted"/>
<dbReference type="VEuPathDB" id="TriTrypDB:ADEAN_000326800"/>
<name>A0A7G2C7L3_9TRYP</name>
<dbReference type="InterPro" id="IPR052652">
    <property type="entry name" value="Telomerase_Complex_Comp"/>
</dbReference>
<dbReference type="GO" id="GO:0000722">
    <property type="term" value="P:telomere maintenance via recombination"/>
    <property type="evidence" value="ECO:0007669"/>
    <property type="project" value="TreeGrafter"/>
</dbReference>
<dbReference type="PANTHER" id="PTHR44791">
    <property type="entry name" value="TELOMERASE PROTEIN COMPONENT 1 TEP1"/>
    <property type="match status" value="1"/>
</dbReference>
<feature type="region of interest" description="Disordered" evidence="1">
    <location>
        <begin position="417"/>
        <end position="439"/>
    </location>
</feature>
<dbReference type="InterPro" id="IPR037214">
    <property type="entry name" value="TROVE_dom_sf"/>
</dbReference>
<feature type="domain" description="TROVE" evidence="2">
    <location>
        <begin position="47"/>
        <end position="439"/>
    </location>
</feature>
<dbReference type="GO" id="GO:0070034">
    <property type="term" value="F:telomerase RNA binding"/>
    <property type="evidence" value="ECO:0007669"/>
    <property type="project" value="TreeGrafter"/>
</dbReference>
<organism evidence="3 4">
    <name type="scientific">Angomonas deanei</name>
    <dbReference type="NCBI Taxonomy" id="59799"/>
    <lineage>
        <taxon>Eukaryota</taxon>
        <taxon>Discoba</taxon>
        <taxon>Euglenozoa</taxon>
        <taxon>Kinetoplastea</taxon>
        <taxon>Metakinetoplastina</taxon>
        <taxon>Trypanosomatida</taxon>
        <taxon>Trypanosomatidae</taxon>
        <taxon>Strigomonadinae</taxon>
        <taxon>Angomonas</taxon>
    </lineage>
</organism>
<feature type="compositionally biased region" description="Basic and acidic residues" evidence="1">
    <location>
        <begin position="75"/>
        <end position="84"/>
    </location>
</feature>
<protein>
    <submittedName>
        <fullName evidence="3">TROVE domain containing protein, putative</fullName>
    </submittedName>
</protein>
<dbReference type="PANTHER" id="PTHR44791:SF1">
    <property type="entry name" value="TELOMERASE PROTEIN COMPONENT 1"/>
    <property type="match status" value="1"/>
</dbReference>
<dbReference type="Proteomes" id="UP000515908">
    <property type="component" value="Chromosome 05"/>
</dbReference>
<dbReference type="AlphaFoldDB" id="A0A7G2C7L3"/>
<dbReference type="GO" id="GO:0003720">
    <property type="term" value="F:telomerase activity"/>
    <property type="evidence" value="ECO:0007669"/>
    <property type="project" value="TreeGrafter"/>
</dbReference>
<sequence length="439" mass="50044">MSYYKVPAADVTPLKDEIIDLVSLCLIKEPPFAPVKTGQDEVAPVQVEAPVDAPSDHTSSNGSVEESEASGAPPVKEEEDKKGTEVNEMIQKIRRLVHTISLQDGEFVLKLSLYLRLELNIRQMPNYLVALCAREKNCVPFLTPYLEKIVQLPSDWLSIANFAYYYDSDAAHVFDNGENSDDKGKVVAFAKADTKPNAAAELRIPSGLRQALVSRFEKFDEFSLAKYNNENSEKRKRQKRKNCHQGDWVPRNLNNNKKTFTYKQLVRMLHITKPAYSVCCLLGKRYPPSLEEFKTMGLHESPDGRRREFDPSKCGTRMRLAIPETWETRLAKDGNKGAVWDDLFANNRVPFMAMLRNLRNIVLHQCSVETYTQVIRRLSSEEEVANSKQFPYRFYTAREVVSEAEIHLLDVQNEVPKETHRTRSQYTIHPPVSPSFGTG</sequence>
<evidence type="ECO:0000259" key="2">
    <source>
        <dbReference type="PROSITE" id="PS50988"/>
    </source>
</evidence>
<feature type="region of interest" description="Disordered" evidence="1">
    <location>
        <begin position="51"/>
        <end position="84"/>
    </location>
</feature>